<dbReference type="HOGENOM" id="CLU_2991824_0_0_10"/>
<evidence type="ECO:0000313" key="2">
    <source>
        <dbReference type="Proteomes" id="UP000002774"/>
    </source>
</evidence>
<accession>H1YBD7</accession>
<reference evidence="1" key="1">
    <citation type="submission" date="2011-09" db="EMBL/GenBank/DDBJ databases">
        <title>The permanent draft genome of Mucilaginibacter paludis DSM 18603.</title>
        <authorList>
            <consortium name="US DOE Joint Genome Institute (JGI-PGF)"/>
            <person name="Lucas S."/>
            <person name="Han J."/>
            <person name="Lapidus A."/>
            <person name="Bruce D."/>
            <person name="Goodwin L."/>
            <person name="Pitluck S."/>
            <person name="Peters L."/>
            <person name="Kyrpides N."/>
            <person name="Mavromatis K."/>
            <person name="Ivanova N."/>
            <person name="Mikhailova N."/>
            <person name="Held B."/>
            <person name="Detter J.C."/>
            <person name="Tapia R."/>
            <person name="Han C."/>
            <person name="Land M."/>
            <person name="Hauser L."/>
            <person name="Markowitz V."/>
            <person name="Cheng J.-F."/>
            <person name="Hugenholtz P."/>
            <person name="Woyke T."/>
            <person name="Wu D."/>
            <person name="Tindall B."/>
            <person name="Brambilla E."/>
            <person name="Klenk H.-P."/>
            <person name="Eisen J.A."/>
        </authorList>
    </citation>
    <scope>NUCLEOTIDE SEQUENCE [LARGE SCALE GENOMIC DNA]</scope>
    <source>
        <strain evidence="1">DSM 18603</strain>
    </source>
</reference>
<dbReference type="AlphaFoldDB" id="H1YBD7"/>
<organism evidence="1 2">
    <name type="scientific">Mucilaginibacter paludis DSM 18603</name>
    <dbReference type="NCBI Taxonomy" id="714943"/>
    <lineage>
        <taxon>Bacteria</taxon>
        <taxon>Pseudomonadati</taxon>
        <taxon>Bacteroidota</taxon>
        <taxon>Sphingobacteriia</taxon>
        <taxon>Sphingobacteriales</taxon>
        <taxon>Sphingobacteriaceae</taxon>
        <taxon>Mucilaginibacter</taxon>
    </lineage>
</organism>
<gene>
    <name evidence="1" type="ORF">Mucpa_7148</name>
</gene>
<keyword evidence="2" id="KW-1185">Reference proteome</keyword>
<dbReference type="OrthoDB" id="9797755at2"/>
<proteinExistence type="predicted"/>
<dbReference type="EMBL" id="CM001403">
    <property type="protein sequence ID" value="EHQ31191.1"/>
    <property type="molecule type" value="Genomic_DNA"/>
</dbReference>
<dbReference type="Proteomes" id="UP000002774">
    <property type="component" value="Chromosome"/>
</dbReference>
<dbReference type="STRING" id="714943.Mucpa_7148"/>
<evidence type="ECO:0000313" key="1">
    <source>
        <dbReference type="EMBL" id="EHQ31191.1"/>
    </source>
</evidence>
<dbReference type="RefSeq" id="WP_008513467.1">
    <property type="nucleotide sequence ID" value="NZ_CM001403.1"/>
</dbReference>
<protein>
    <submittedName>
        <fullName evidence="1">Uncharacterized protein</fullName>
    </submittedName>
</protein>
<sequence>MSNDPFNSHGWFFNETQNGVFMMDLAGTISGDVDLHAMPTRYLNGGDLFLAKPLPKS</sequence>
<name>H1YBD7_9SPHI</name>